<name>A0ABS6FC50_9FIRM</name>
<reference evidence="1 2" key="1">
    <citation type="submission" date="2021-06" db="EMBL/GenBank/DDBJ databases">
        <authorList>
            <person name="Sun Q."/>
            <person name="Li D."/>
        </authorList>
    </citation>
    <scope>NUCLEOTIDE SEQUENCE [LARGE SCALE GENOMIC DNA]</scope>
    <source>
        <strain evidence="1 2">MSJ-2</strain>
    </source>
</reference>
<dbReference type="RefSeq" id="WP_216632612.1">
    <property type="nucleotide sequence ID" value="NZ_JAHLQN010000001.1"/>
</dbReference>
<evidence type="ECO:0000313" key="2">
    <source>
        <dbReference type="Proteomes" id="UP000787672"/>
    </source>
</evidence>
<evidence type="ECO:0000313" key="1">
    <source>
        <dbReference type="EMBL" id="MBU5627236.1"/>
    </source>
</evidence>
<keyword evidence="2" id="KW-1185">Reference proteome</keyword>
<organism evidence="1 2">
    <name type="scientific">Dysosmobacter acutus</name>
    <dbReference type="NCBI Taxonomy" id="2841504"/>
    <lineage>
        <taxon>Bacteria</taxon>
        <taxon>Bacillati</taxon>
        <taxon>Bacillota</taxon>
        <taxon>Clostridia</taxon>
        <taxon>Eubacteriales</taxon>
        <taxon>Oscillospiraceae</taxon>
        <taxon>Dysosmobacter</taxon>
    </lineage>
</organism>
<accession>A0ABS6FC50</accession>
<sequence length="288" mass="32836">MLNEWKEFSDYTGTVHYSAVNKQDTTYLGRFTFDTLMDFEGLARVLTILARGFLFHEPDGSLAAQPRGRIEYARRGLCAWCSVPDKKKATPKAAWQFRTDFRELHGEFPRLVDGEGSGWFHRHVHGVIAFVKANLGAVYSGTPQKCAKLESGFDDAWRDKVTQMQMPVFSPTTKGQWSLRFEDILANALDQGPLRCTDMELPDELMDRIRTATPKEIPIHMVTAVVAYYIANKPDDSDWVVLPVANFDAYFGTTSFGRKILKQIPREIMERSNTGFGLCRYRITNAFR</sequence>
<comment type="caution">
    <text evidence="1">The sequence shown here is derived from an EMBL/GenBank/DDBJ whole genome shotgun (WGS) entry which is preliminary data.</text>
</comment>
<dbReference type="EMBL" id="JAHLQN010000001">
    <property type="protein sequence ID" value="MBU5627236.1"/>
    <property type="molecule type" value="Genomic_DNA"/>
</dbReference>
<gene>
    <name evidence="1" type="ORF">KQI82_09985</name>
</gene>
<dbReference type="Proteomes" id="UP000787672">
    <property type="component" value="Unassembled WGS sequence"/>
</dbReference>
<protein>
    <submittedName>
        <fullName evidence="1">Uncharacterized protein</fullName>
    </submittedName>
</protein>
<proteinExistence type="predicted"/>